<dbReference type="Pfam" id="PF02077">
    <property type="entry name" value="SURF4"/>
    <property type="match status" value="1"/>
</dbReference>
<dbReference type="EMBL" id="KB097487">
    <property type="protein sequence ID" value="ESN96852.1"/>
    <property type="molecule type" value="Genomic_DNA"/>
</dbReference>
<evidence type="ECO:0000256" key="4">
    <source>
        <dbReference type="ARBA" id="ARBA00022692"/>
    </source>
</evidence>
<keyword evidence="4 9" id="KW-0812">Transmembrane</keyword>
<gene>
    <name evidence="11" type="primary">20216541</name>
    <name evidence="10" type="ORF">HELRODRAFT_85923</name>
</gene>
<name>T1G644_HELRO</name>
<dbReference type="OrthoDB" id="7859621at2759"/>
<dbReference type="GO" id="GO:0005789">
    <property type="term" value="C:endoplasmic reticulum membrane"/>
    <property type="evidence" value="ECO:0007669"/>
    <property type="project" value="UniProtKB-SubCell"/>
</dbReference>
<dbReference type="GO" id="GO:0005793">
    <property type="term" value="C:endoplasmic reticulum-Golgi intermediate compartment"/>
    <property type="evidence" value="ECO:0000318"/>
    <property type="project" value="GO_Central"/>
</dbReference>
<evidence type="ECO:0000256" key="2">
    <source>
        <dbReference type="ARBA" id="ARBA00006945"/>
    </source>
</evidence>
<sequence>MNKGQILNKVEEFADQVLRKGKHFLPHVARLCIVSTFIEDGIRMWSQWESQRDYMMRFWDIHYILGTIFVLVNLFGQLGGAAIVLGRKYVNVGIAVLFFVVILQTIAYNILMEPRFLLKNLALLGGLVLLVAENKAQGKSLFAGLPSMGEGSSKTYLQLSGRLLLVLMFLTLIKVDFSSAFIIVNIFGGLLALLIAIGYKTKLASLTLVLLLSSLNVYVNNWWSYPAERSLRDYLKYDFFQTLSVVGGLLLVVALGPGGYSLDEHKKKW</sequence>
<keyword evidence="5" id="KW-0256">Endoplasmic reticulum</keyword>
<comment type="subcellular location">
    <subcellularLocation>
        <location evidence="1">Endoplasmic reticulum membrane</location>
        <topology evidence="1">Multi-pass membrane protein</topology>
    </subcellularLocation>
</comment>
<reference evidence="11" key="3">
    <citation type="submission" date="2015-06" db="UniProtKB">
        <authorList>
            <consortium name="EnsemblMetazoa"/>
        </authorList>
    </citation>
    <scope>IDENTIFICATION</scope>
</reference>
<accession>T1G644</accession>
<dbReference type="GeneID" id="20216541"/>
<feature type="transmembrane region" description="Helical" evidence="9">
    <location>
        <begin position="179"/>
        <end position="196"/>
    </location>
</feature>
<dbReference type="PANTHER" id="PTHR23427">
    <property type="entry name" value="SURFEIT LOCUS PROTEIN"/>
    <property type="match status" value="1"/>
</dbReference>
<protein>
    <recommendedName>
        <fullName evidence="13">Surfeit locus protein 4</fullName>
    </recommendedName>
</protein>
<keyword evidence="6" id="KW-0653">Protein transport</keyword>
<evidence type="ECO:0000256" key="6">
    <source>
        <dbReference type="ARBA" id="ARBA00022927"/>
    </source>
</evidence>
<dbReference type="InterPro" id="IPR045214">
    <property type="entry name" value="Surf1/Surf4"/>
</dbReference>
<dbReference type="GO" id="GO:0015031">
    <property type="term" value="P:protein transport"/>
    <property type="evidence" value="ECO:0007669"/>
    <property type="project" value="UniProtKB-KW"/>
</dbReference>
<feature type="transmembrane region" description="Helical" evidence="9">
    <location>
        <begin position="117"/>
        <end position="134"/>
    </location>
</feature>
<dbReference type="PANTHER" id="PTHR23427:SF1">
    <property type="entry name" value="SURFEIT LOCUS PROTEIN 4"/>
    <property type="match status" value="1"/>
</dbReference>
<comment type="similarity">
    <text evidence="2">Belongs to the SURF4 family.</text>
</comment>
<dbReference type="eggNOG" id="KOG3998">
    <property type="taxonomic scope" value="Eukaryota"/>
</dbReference>
<dbReference type="GO" id="GO:0007030">
    <property type="term" value="P:Golgi organization"/>
    <property type="evidence" value="ECO:0000318"/>
    <property type="project" value="GO_Central"/>
</dbReference>
<evidence type="ECO:0000256" key="5">
    <source>
        <dbReference type="ARBA" id="ARBA00022824"/>
    </source>
</evidence>
<reference evidence="10 12" key="2">
    <citation type="journal article" date="2013" name="Nature">
        <title>Insights into bilaterian evolution from three spiralian genomes.</title>
        <authorList>
            <person name="Simakov O."/>
            <person name="Marletaz F."/>
            <person name="Cho S.J."/>
            <person name="Edsinger-Gonzales E."/>
            <person name="Havlak P."/>
            <person name="Hellsten U."/>
            <person name="Kuo D.H."/>
            <person name="Larsson T."/>
            <person name="Lv J."/>
            <person name="Arendt D."/>
            <person name="Savage R."/>
            <person name="Osoegawa K."/>
            <person name="de Jong P."/>
            <person name="Grimwood J."/>
            <person name="Chapman J.A."/>
            <person name="Shapiro H."/>
            <person name="Aerts A."/>
            <person name="Otillar R.P."/>
            <person name="Terry A.Y."/>
            <person name="Boore J.L."/>
            <person name="Grigoriev I.V."/>
            <person name="Lindberg D.R."/>
            <person name="Seaver E.C."/>
            <person name="Weisblat D.A."/>
            <person name="Putnam N.H."/>
            <person name="Rokhsar D.S."/>
        </authorList>
    </citation>
    <scope>NUCLEOTIDE SEQUENCE</scope>
</reference>
<dbReference type="PROSITE" id="PS01339">
    <property type="entry name" value="SURF4"/>
    <property type="match status" value="1"/>
</dbReference>
<evidence type="ECO:0000256" key="8">
    <source>
        <dbReference type="ARBA" id="ARBA00023136"/>
    </source>
</evidence>
<keyword evidence="8 9" id="KW-0472">Membrane</keyword>
<evidence type="ECO:0008006" key="13">
    <source>
        <dbReference type="Google" id="ProtNLM"/>
    </source>
</evidence>
<keyword evidence="12" id="KW-1185">Reference proteome</keyword>
<dbReference type="HOGENOM" id="CLU_056195_0_0_1"/>
<dbReference type="InParanoid" id="T1G644"/>
<dbReference type="EMBL" id="AMQM01006524">
    <property type="status" value="NOT_ANNOTATED_CDS"/>
    <property type="molecule type" value="Genomic_DNA"/>
</dbReference>
<dbReference type="GO" id="GO:0005783">
    <property type="term" value="C:endoplasmic reticulum"/>
    <property type="evidence" value="ECO:0000318"/>
    <property type="project" value="GO_Central"/>
</dbReference>
<organism evidence="11 12">
    <name type="scientific">Helobdella robusta</name>
    <name type="common">Californian leech</name>
    <dbReference type="NCBI Taxonomy" id="6412"/>
    <lineage>
        <taxon>Eukaryota</taxon>
        <taxon>Metazoa</taxon>
        <taxon>Spiralia</taxon>
        <taxon>Lophotrochozoa</taxon>
        <taxon>Annelida</taxon>
        <taxon>Clitellata</taxon>
        <taxon>Hirudinea</taxon>
        <taxon>Rhynchobdellida</taxon>
        <taxon>Glossiphoniidae</taxon>
        <taxon>Helobdella</taxon>
    </lineage>
</organism>
<dbReference type="AlphaFoldDB" id="T1G644"/>
<feature type="transmembrane region" description="Helical" evidence="9">
    <location>
        <begin position="239"/>
        <end position="262"/>
    </location>
</feature>
<feature type="transmembrane region" description="Helical" evidence="9">
    <location>
        <begin position="203"/>
        <end position="219"/>
    </location>
</feature>
<dbReference type="CTD" id="20216541"/>
<evidence type="ECO:0000313" key="12">
    <source>
        <dbReference type="Proteomes" id="UP000015101"/>
    </source>
</evidence>
<dbReference type="EnsemblMetazoa" id="HelroT85923">
    <property type="protein sequence ID" value="HelroP85923"/>
    <property type="gene ID" value="HelroG85923"/>
</dbReference>
<evidence type="ECO:0000256" key="7">
    <source>
        <dbReference type="ARBA" id="ARBA00022989"/>
    </source>
</evidence>
<proteinExistence type="inferred from homology"/>
<evidence type="ECO:0000313" key="10">
    <source>
        <dbReference type="EMBL" id="ESN96852.1"/>
    </source>
</evidence>
<dbReference type="InterPro" id="IPR002995">
    <property type="entry name" value="Surf4"/>
</dbReference>
<feature type="transmembrane region" description="Helical" evidence="9">
    <location>
        <begin position="92"/>
        <end position="111"/>
    </location>
</feature>
<dbReference type="OMA" id="MVQNSLM"/>
<dbReference type="STRING" id="6412.T1G644"/>
<reference evidence="12" key="1">
    <citation type="submission" date="2012-12" db="EMBL/GenBank/DDBJ databases">
        <authorList>
            <person name="Hellsten U."/>
            <person name="Grimwood J."/>
            <person name="Chapman J.A."/>
            <person name="Shapiro H."/>
            <person name="Aerts A."/>
            <person name="Otillar R.P."/>
            <person name="Terry A.Y."/>
            <person name="Boore J.L."/>
            <person name="Simakov O."/>
            <person name="Marletaz F."/>
            <person name="Cho S.-J."/>
            <person name="Edsinger-Gonzales E."/>
            <person name="Havlak P."/>
            <person name="Kuo D.-H."/>
            <person name="Larsson T."/>
            <person name="Lv J."/>
            <person name="Arendt D."/>
            <person name="Savage R."/>
            <person name="Osoegawa K."/>
            <person name="de Jong P."/>
            <person name="Lindberg D.R."/>
            <person name="Seaver E.C."/>
            <person name="Weisblat D.A."/>
            <person name="Putnam N.H."/>
            <person name="Grigoriev I.V."/>
            <person name="Rokhsar D.S."/>
        </authorList>
    </citation>
    <scope>NUCLEOTIDE SEQUENCE</scope>
</reference>
<evidence type="ECO:0000256" key="9">
    <source>
        <dbReference type="SAM" id="Phobius"/>
    </source>
</evidence>
<evidence type="ECO:0000256" key="3">
    <source>
        <dbReference type="ARBA" id="ARBA00022448"/>
    </source>
</evidence>
<evidence type="ECO:0000256" key="1">
    <source>
        <dbReference type="ARBA" id="ARBA00004477"/>
    </source>
</evidence>
<evidence type="ECO:0000313" key="11">
    <source>
        <dbReference type="EnsemblMetazoa" id="HelroP85923"/>
    </source>
</evidence>
<dbReference type="RefSeq" id="XP_009024921.1">
    <property type="nucleotide sequence ID" value="XM_009026673.1"/>
</dbReference>
<keyword evidence="7 9" id="KW-1133">Transmembrane helix</keyword>
<feature type="transmembrane region" description="Helical" evidence="9">
    <location>
        <begin position="61"/>
        <end position="85"/>
    </location>
</feature>
<keyword evidence="3" id="KW-0813">Transport</keyword>
<dbReference type="Proteomes" id="UP000015101">
    <property type="component" value="Unassembled WGS sequence"/>
</dbReference>
<dbReference type="KEGG" id="hro:HELRODRAFT_85923"/>